<keyword evidence="5" id="KW-1185">Reference proteome</keyword>
<dbReference type="NCBIfam" id="TIGR04183">
    <property type="entry name" value="Por_Secre_tail"/>
    <property type="match status" value="1"/>
</dbReference>
<dbReference type="SUPFAM" id="SSF49265">
    <property type="entry name" value="Fibronectin type III"/>
    <property type="match status" value="1"/>
</dbReference>
<feature type="chain" id="PRO_5045104636" evidence="2">
    <location>
        <begin position="21"/>
        <end position="1018"/>
    </location>
</feature>
<evidence type="ECO:0000313" key="5">
    <source>
        <dbReference type="Proteomes" id="UP001597319"/>
    </source>
</evidence>
<dbReference type="SMART" id="SM00060">
    <property type="entry name" value="FN3"/>
    <property type="match status" value="1"/>
</dbReference>
<dbReference type="CDD" id="cd00063">
    <property type="entry name" value="FN3"/>
    <property type="match status" value="1"/>
</dbReference>
<dbReference type="InterPro" id="IPR026444">
    <property type="entry name" value="Secre_tail"/>
</dbReference>
<name>A0ABW5LDK7_9FLAO</name>
<accession>A0ABW5LDK7</accession>
<feature type="signal peptide" evidence="2">
    <location>
        <begin position="1"/>
        <end position="20"/>
    </location>
</feature>
<dbReference type="EMBL" id="JBHULE010000008">
    <property type="protein sequence ID" value="MFD2562351.1"/>
    <property type="molecule type" value="Genomic_DNA"/>
</dbReference>
<evidence type="ECO:0000256" key="2">
    <source>
        <dbReference type="SAM" id="SignalP"/>
    </source>
</evidence>
<dbReference type="Pfam" id="PF00041">
    <property type="entry name" value="fn3"/>
    <property type="match status" value="1"/>
</dbReference>
<comment type="caution">
    <text evidence="4">The sequence shown here is derived from an EMBL/GenBank/DDBJ whole genome shotgun (WGS) entry which is preliminary data.</text>
</comment>
<evidence type="ECO:0000259" key="3">
    <source>
        <dbReference type="PROSITE" id="PS50853"/>
    </source>
</evidence>
<dbReference type="PROSITE" id="PS50853">
    <property type="entry name" value="FN3"/>
    <property type="match status" value="1"/>
</dbReference>
<evidence type="ECO:0000313" key="4">
    <source>
        <dbReference type="EMBL" id="MFD2562351.1"/>
    </source>
</evidence>
<dbReference type="Pfam" id="PF18962">
    <property type="entry name" value="Por_Secre_tail"/>
    <property type="match status" value="1"/>
</dbReference>
<dbReference type="InterPro" id="IPR036116">
    <property type="entry name" value="FN3_sf"/>
</dbReference>
<dbReference type="Proteomes" id="UP001597319">
    <property type="component" value="Unassembled WGS sequence"/>
</dbReference>
<gene>
    <name evidence="4" type="ORF">ACFSR1_06680</name>
</gene>
<organism evidence="4 5">
    <name type="scientific">Aquimarina rubra</name>
    <dbReference type="NCBI Taxonomy" id="1920033"/>
    <lineage>
        <taxon>Bacteria</taxon>
        <taxon>Pseudomonadati</taxon>
        <taxon>Bacteroidota</taxon>
        <taxon>Flavobacteriia</taxon>
        <taxon>Flavobacteriales</taxon>
        <taxon>Flavobacteriaceae</taxon>
        <taxon>Aquimarina</taxon>
    </lineage>
</organism>
<protein>
    <submittedName>
        <fullName evidence="4">GEVED domain-containing protein</fullName>
    </submittedName>
</protein>
<dbReference type="RefSeq" id="WP_378290866.1">
    <property type="nucleotide sequence ID" value="NZ_JBHULE010000008.1"/>
</dbReference>
<dbReference type="InterPro" id="IPR013783">
    <property type="entry name" value="Ig-like_fold"/>
</dbReference>
<dbReference type="InterPro" id="IPR045474">
    <property type="entry name" value="GEVED"/>
</dbReference>
<proteinExistence type="predicted"/>
<reference evidence="5" key="1">
    <citation type="journal article" date="2019" name="Int. J. Syst. Evol. Microbiol.">
        <title>The Global Catalogue of Microorganisms (GCM) 10K type strain sequencing project: providing services to taxonomists for standard genome sequencing and annotation.</title>
        <authorList>
            <consortium name="The Broad Institute Genomics Platform"/>
            <consortium name="The Broad Institute Genome Sequencing Center for Infectious Disease"/>
            <person name="Wu L."/>
            <person name="Ma J."/>
        </authorList>
    </citation>
    <scope>NUCLEOTIDE SEQUENCE [LARGE SCALE GENOMIC DNA]</scope>
    <source>
        <strain evidence="5">KCTC 52274</strain>
    </source>
</reference>
<sequence>MKLKLLLLTAFVVSTFMTQAQQTGTKAFYHGKVSSVEYVSSIASRPNDLIPPDNSVREAKDKRSLGNQIISGKDPQTENDYFFRNKNAMEQSVQRAPASLVFDTYSSNSQPTDPSIAVGPNHVIVVYNTGFMIYDKSGNQLVGQTSPNPAIFPSGGCCDLTASYDNAADRWVLSFLGSGAQVAVSDGPNPVTSGWYVYNISGIQDYQKLSVWSDGYYITENTGGTNKLWALERDAMLAGDPNAQILGFNLPGIVTSGFFSPQALNVTDGNLPAPGGATIVYLQDNAWNGVSVDHIKVWTADVDWNNPGSSTVSSPQEIVTTPFISVFDGGSFVNLSQPNGGTSIDALQATIMNQAQFRKFATHNSAVFNFVVDVDASSGELAAIRWYEFRQSGDNQPWSLYQEGTYTAPDGRHAWHASLAMDGQGNIGMGYTSMSGPTTPSTVRVSSYFTGRLSSDPLGTMTTAEELIANGTGNIPGTRYGDYSKIDVDPSDDSSFWFINEYVNGSRRGVVGKFQIEAGVPDTEAPTDPTNLTASNITAGGATLNWTASTDNVGVARYTISIGGSVVGTSTTTSFSLTGLSPLTSYTASVRAEDAAGNVSGNATTSFTTIDGSTTVYCDSESTNVNDEFISNVQLNTINNSSGAQFYSDFTGISTDLNEGQTYTITVTPTWTGTIYAEGYAVWIDYNNNGDFDDAGELVWSKSPSTDTPNSGSFTVPTGTSETSVRMRVSMKYNAIPTSCETFTYGEVEDYTVNLNEGTGGPGGGTIAAYFFETGFEGWIDGGSDCARINNSARAFEGDYSIRLRDNSASSNAVSPILDLTGNTEVSIEFHTFANAMENGEDYFIEFFNGSSYEVIGQYVTGTDFNNGSFFTDTIVLDSGTYNFNANNRFRIRCDASVNNDQVYFDQIIITGDNARTTTPATTEDTDDIAEIVSFTRMADKSIQLYPIPATSTLNIEINEGKFDEIIMISSNGAIVKKINPKESSFGVDISQFADGLYFVRFTNSDGLAITKRFIVKK</sequence>
<evidence type="ECO:0000256" key="1">
    <source>
        <dbReference type="ARBA" id="ARBA00022729"/>
    </source>
</evidence>
<keyword evidence="1 2" id="KW-0732">Signal</keyword>
<feature type="domain" description="Fibronectin type-III" evidence="3">
    <location>
        <begin position="528"/>
        <end position="613"/>
    </location>
</feature>
<dbReference type="InterPro" id="IPR003961">
    <property type="entry name" value="FN3_dom"/>
</dbReference>
<dbReference type="Pfam" id="PF20009">
    <property type="entry name" value="GEVED"/>
    <property type="match status" value="1"/>
</dbReference>
<dbReference type="Gene3D" id="2.60.40.10">
    <property type="entry name" value="Immunoglobulins"/>
    <property type="match status" value="1"/>
</dbReference>